<evidence type="ECO:0000313" key="5">
    <source>
        <dbReference type="EMBL" id="RKO89547.1"/>
    </source>
</evidence>
<dbReference type="GO" id="GO:0005576">
    <property type="term" value="C:extracellular region"/>
    <property type="evidence" value="ECO:0007669"/>
    <property type="project" value="InterPro"/>
</dbReference>
<accession>A0A4V1IRC2</accession>
<dbReference type="Pfam" id="PF03372">
    <property type="entry name" value="Exo_endo_phos"/>
    <property type="match status" value="1"/>
</dbReference>
<evidence type="ECO:0000256" key="2">
    <source>
        <dbReference type="ARBA" id="ARBA00012369"/>
    </source>
</evidence>
<feature type="domain" description="Endonuclease/exonuclease/phosphatase" evidence="4">
    <location>
        <begin position="46"/>
        <end position="218"/>
    </location>
</feature>
<gene>
    <name evidence="5" type="ORF">BDK51DRAFT_23971</name>
</gene>
<keyword evidence="5" id="KW-0269">Exonuclease</keyword>
<dbReference type="SUPFAM" id="SSF56219">
    <property type="entry name" value="DNase I-like"/>
    <property type="match status" value="1"/>
</dbReference>
<dbReference type="GO" id="GO:0004527">
    <property type="term" value="F:exonuclease activity"/>
    <property type="evidence" value="ECO:0007669"/>
    <property type="project" value="UniProtKB-KW"/>
</dbReference>
<dbReference type="Proteomes" id="UP000269721">
    <property type="component" value="Unassembled WGS sequence"/>
</dbReference>
<evidence type="ECO:0000256" key="3">
    <source>
        <dbReference type="ARBA" id="ARBA00022801"/>
    </source>
</evidence>
<keyword evidence="5" id="KW-0255">Endonuclease</keyword>
<organism evidence="5 6">
    <name type="scientific">Blyttiomyces helicus</name>
    <dbReference type="NCBI Taxonomy" id="388810"/>
    <lineage>
        <taxon>Eukaryota</taxon>
        <taxon>Fungi</taxon>
        <taxon>Fungi incertae sedis</taxon>
        <taxon>Chytridiomycota</taxon>
        <taxon>Chytridiomycota incertae sedis</taxon>
        <taxon>Chytridiomycetes</taxon>
        <taxon>Chytridiomycetes incertae sedis</taxon>
        <taxon>Blyttiomyces</taxon>
    </lineage>
</organism>
<protein>
    <recommendedName>
        <fullName evidence="2">sphingomyelin phosphodiesterase</fullName>
        <ecNumber evidence="2">3.1.4.12</ecNumber>
    </recommendedName>
</protein>
<keyword evidence="6" id="KW-1185">Reference proteome</keyword>
<evidence type="ECO:0000259" key="4">
    <source>
        <dbReference type="Pfam" id="PF03372"/>
    </source>
</evidence>
<keyword evidence="3" id="KW-0378">Hydrolase</keyword>
<dbReference type="InterPro" id="IPR038772">
    <property type="entry name" value="Sph/SMPD2-like"/>
</dbReference>
<dbReference type="InterPro" id="IPR005135">
    <property type="entry name" value="Endo/exonuclease/phosphatase"/>
</dbReference>
<dbReference type="PANTHER" id="PTHR16320">
    <property type="entry name" value="SPHINGOMYELINASE FAMILY MEMBER"/>
    <property type="match status" value="1"/>
</dbReference>
<reference evidence="6" key="1">
    <citation type="journal article" date="2018" name="Nat. Microbiol.">
        <title>Leveraging single-cell genomics to expand the fungal tree of life.</title>
        <authorList>
            <person name="Ahrendt S.R."/>
            <person name="Quandt C.A."/>
            <person name="Ciobanu D."/>
            <person name="Clum A."/>
            <person name="Salamov A."/>
            <person name="Andreopoulos B."/>
            <person name="Cheng J.F."/>
            <person name="Woyke T."/>
            <person name="Pelin A."/>
            <person name="Henrissat B."/>
            <person name="Reynolds N.K."/>
            <person name="Benny G.L."/>
            <person name="Smith M.E."/>
            <person name="James T.Y."/>
            <person name="Grigoriev I.V."/>
        </authorList>
    </citation>
    <scope>NUCLEOTIDE SEQUENCE [LARGE SCALE GENOMIC DNA]</scope>
</reference>
<dbReference type="Gene3D" id="3.60.10.10">
    <property type="entry name" value="Endonuclease/exonuclease/phosphatase"/>
    <property type="match status" value="1"/>
</dbReference>
<dbReference type="GO" id="GO:0005737">
    <property type="term" value="C:cytoplasm"/>
    <property type="evidence" value="ECO:0007669"/>
    <property type="project" value="TreeGrafter"/>
</dbReference>
<keyword evidence="5" id="KW-0540">Nuclease</keyword>
<dbReference type="PANTHER" id="PTHR16320:SF1">
    <property type="entry name" value="SPHINGOMYELINASE DDB_G0288017"/>
    <property type="match status" value="1"/>
</dbReference>
<dbReference type="CDD" id="cd09078">
    <property type="entry name" value="nSMase"/>
    <property type="match status" value="1"/>
</dbReference>
<sequence>MSSPPPPPIRFLTLNFFLRPPGVSEKGTGDWKEERLRLFAVNEFPNYDVIAFQETFGYLSKRRELCVNLAKGAGLVHSALCPIPPLFAVRADAGLVILSRFPIVAIEHFVFDRGTEVGDWLAAKGILYAKIQLSNQFLHLFTTHLQSTDTSKAIVKRAKQFTESKSFIDKTLTKHARRAGEVALYVGDMNVDARASGDDGVGHGAEWETMMGVYSGRTHADAVRYDVGDVCYETMGEHPITTSKLRLGPEFEAPDRKCIDFILTLRPAAADGTALPGAQDGVRFEDVTVQKFPVDGQPFSFLSDHFGVSTNIHFGSGAA</sequence>
<dbReference type="GO" id="GO:0004519">
    <property type="term" value="F:endonuclease activity"/>
    <property type="evidence" value="ECO:0007669"/>
    <property type="project" value="UniProtKB-KW"/>
</dbReference>
<dbReference type="EMBL" id="KZ996028">
    <property type="protein sequence ID" value="RKO89547.1"/>
    <property type="molecule type" value="Genomic_DNA"/>
</dbReference>
<evidence type="ECO:0000313" key="6">
    <source>
        <dbReference type="Proteomes" id="UP000269721"/>
    </source>
</evidence>
<dbReference type="AlphaFoldDB" id="A0A4V1IRC2"/>
<name>A0A4V1IRC2_9FUNG</name>
<dbReference type="EC" id="3.1.4.12" evidence="2"/>
<evidence type="ECO:0000256" key="1">
    <source>
        <dbReference type="ARBA" id="ARBA00006335"/>
    </source>
</evidence>
<dbReference type="OrthoDB" id="40902at2759"/>
<comment type="similarity">
    <text evidence="1">Belongs to the neutral sphingomyelinase family.</text>
</comment>
<dbReference type="InterPro" id="IPR017766">
    <property type="entry name" value="Sphingomyelinase/PLipase_C"/>
</dbReference>
<proteinExistence type="inferred from homology"/>
<dbReference type="InterPro" id="IPR036691">
    <property type="entry name" value="Endo/exonu/phosph_ase_sf"/>
</dbReference>
<dbReference type="GO" id="GO:0004767">
    <property type="term" value="F:sphingomyelin phosphodiesterase activity"/>
    <property type="evidence" value="ECO:0007669"/>
    <property type="project" value="UniProtKB-EC"/>
</dbReference>